<keyword evidence="6" id="KW-0653">Protein transport</keyword>
<dbReference type="RefSeq" id="XP_003959484.1">
    <property type="nucleotide sequence ID" value="XM_003959435.1"/>
</dbReference>
<dbReference type="GO" id="GO:0005635">
    <property type="term" value="C:nuclear envelope"/>
    <property type="evidence" value="ECO:0007669"/>
    <property type="project" value="EnsemblFungi"/>
</dbReference>
<protein>
    <recommendedName>
        <fullName evidence="8">Importin N-terminal domain-containing protein</fullName>
    </recommendedName>
</protein>
<dbReference type="Pfam" id="PF03378">
    <property type="entry name" value="CAS_CSE1"/>
    <property type="match status" value="1"/>
</dbReference>
<dbReference type="GO" id="GO:0034399">
    <property type="term" value="C:nuclear periphery"/>
    <property type="evidence" value="ECO:0007669"/>
    <property type="project" value="EnsemblFungi"/>
</dbReference>
<evidence type="ECO:0000256" key="5">
    <source>
        <dbReference type="ARBA" id="ARBA00022490"/>
    </source>
</evidence>
<dbReference type="GO" id="GO:0046827">
    <property type="term" value="P:positive regulation of protein export from nucleus"/>
    <property type="evidence" value="ECO:0007669"/>
    <property type="project" value="EnsemblFungi"/>
</dbReference>
<keyword evidence="5" id="KW-0963">Cytoplasm</keyword>
<dbReference type="AlphaFoldDB" id="H2B149"/>
<dbReference type="GeneID" id="13883998"/>
<keyword evidence="10" id="KW-1185">Reference proteome</keyword>
<dbReference type="GO" id="GO:0006606">
    <property type="term" value="P:protein import into nucleus"/>
    <property type="evidence" value="ECO:0007669"/>
    <property type="project" value="TreeGrafter"/>
</dbReference>
<dbReference type="GO" id="GO:0061015">
    <property type="term" value="P:snRNA import into nucleus"/>
    <property type="evidence" value="ECO:0007669"/>
    <property type="project" value="EnsemblFungi"/>
</dbReference>
<keyword evidence="7" id="KW-0539">Nucleus</keyword>
<dbReference type="eggNOG" id="KOG1992">
    <property type="taxonomic scope" value="Eukaryota"/>
</dbReference>
<dbReference type="KEGG" id="kaf:KAFR_0J02850"/>
<dbReference type="EMBL" id="HE650830">
    <property type="protein sequence ID" value="CCF60349.1"/>
    <property type="molecule type" value="Genomic_DNA"/>
</dbReference>
<evidence type="ECO:0000256" key="2">
    <source>
        <dbReference type="ARBA" id="ARBA00004496"/>
    </source>
</evidence>
<name>H2B149_KAZAF</name>
<dbReference type="PROSITE" id="PS50166">
    <property type="entry name" value="IMPORTIN_B_NT"/>
    <property type="match status" value="1"/>
</dbReference>
<organism evidence="9 10">
    <name type="scientific">Kazachstania africana (strain ATCC 22294 / BCRC 22015 / CBS 2517 / CECT 1963 / NBRC 1671 / NRRL Y-8276)</name>
    <name type="common">Yeast</name>
    <name type="synonym">Kluyveromyces africanus</name>
    <dbReference type="NCBI Taxonomy" id="1071382"/>
    <lineage>
        <taxon>Eukaryota</taxon>
        <taxon>Fungi</taxon>
        <taxon>Dikarya</taxon>
        <taxon>Ascomycota</taxon>
        <taxon>Saccharomycotina</taxon>
        <taxon>Saccharomycetes</taxon>
        <taxon>Saccharomycetales</taxon>
        <taxon>Saccharomycetaceae</taxon>
        <taxon>Kazachstania</taxon>
    </lineage>
</organism>
<dbReference type="HOGENOM" id="CLU_009614_0_0_1"/>
<evidence type="ECO:0000313" key="9">
    <source>
        <dbReference type="EMBL" id="CCF60349.1"/>
    </source>
</evidence>
<gene>
    <name evidence="9" type="primary">KAFR0J02850</name>
    <name evidence="9" type="ORF">KAFR_0J02850</name>
</gene>
<sequence length="959" mass="109388">MVDLETVAKYLSESVIASSAKSAERSLKELENQDGFGLTLLHTVASNNLPVSTRLAGALFFKNYIRRKWVDENGNHMIPESNVELIKKEIVPLMITLPNNLQVQIGEAISVIADSDFPNNWPTLLQDLTSRLSPDDMVLNKGVLTVAHSIFKRWRPLFRSDELFLEIKMVLDFFTVPFLNLLKAVDEQITQNSNDQAKLNLLFDVLLVLVKLYYDLNCQDIPEFFEDNIKTGMGILHKYLAYNNPLLEDADESEHASILSKVKSSIQEVVQLYTTRYEDIFGPMISNFIQITWQLLTSVTTEPKFDILVSKSLSFLTAVSRNPKYFEIFNNEDAMNNITEQIILPNVTLREADVELFEDDPIEYIRRDLEGSDTDTRRRSCTDFVKELKDKNEVLVTNIFLNRMTRFFERYQSNTTEFWKYKDLYVYLFSTLAINGNITSSGVSSTNPLLNVIDFFRNQIIPDLTNSVPHQILRVDAIKFIYVFRNQLSKAQLIEIMPLLATFLESDEYVVYTYSSVTIERILTIRESNTSPNFIFTKEDLAGSSEILLKNLISLITKHGNSPEKLAENEFLMKAVFRVLRTSEATIEAIYPELLNQLMTIINIIAKNPSNPRFTHYVFESVGVILSYSSVPHLPVLIDSMMPSFFSILSEDIQEFIPYVFQLVSFSIEKGEFLPDSVKQLAQPMLAPTVWELKGNVPAVTRLLKNVIKLDPSVFPDLVPVLGVFQRLIASKAYETHGFELLECIMLVIDMERLKPYLKEIAVLLLQRLQSSKTERYVKKLTVFFGLLSIKLGSDFCIQFIDEVQDGLFQQIWSNFVINTLPTIGNLLDRKIALLGCIKFPTEGTLFIKKYPQLLGITIDSIIRTTMSESISNINSEYIDLDNLEEITTFGSSFSKLASIADKPFDPLPEIDLTNGVKQYTSSVLKKYIESNNANFANVILPQLNNDTQKSLKLLVDMV</sequence>
<comment type="subcellular location">
    <subcellularLocation>
        <location evidence="2">Cytoplasm</location>
    </subcellularLocation>
    <subcellularLocation>
        <location evidence="1">Nucleus</location>
    </subcellularLocation>
</comment>
<evidence type="ECO:0000313" key="10">
    <source>
        <dbReference type="Proteomes" id="UP000005220"/>
    </source>
</evidence>
<dbReference type="SMART" id="SM00913">
    <property type="entry name" value="IBN_N"/>
    <property type="match status" value="1"/>
</dbReference>
<dbReference type="FunCoup" id="H2B149">
    <property type="interactions" value="1287"/>
</dbReference>
<dbReference type="Pfam" id="PF08506">
    <property type="entry name" value="Cse1"/>
    <property type="match status" value="1"/>
</dbReference>
<dbReference type="InParanoid" id="H2B149"/>
<dbReference type="InterPro" id="IPR011989">
    <property type="entry name" value="ARM-like"/>
</dbReference>
<evidence type="ECO:0000256" key="4">
    <source>
        <dbReference type="ARBA" id="ARBA00022448"/>
    </source>
</evidence>
<dbReference type="GO" id="GO:0005049">
    <property type="term" value="F:nuclear export signal receptor activity"/>
    <property type="evidence" value="ECO:0007669"/>
    <property type="project" value="EnsemblFungi"/>
</dbReference>
<dbReference type="SUPFAM" id="SSF48371">
    <property type="entry name" value="ARM repeat"/>
    <property type="match status" value="1"/>
</dbReference>
<evidence type="ECO:0000256" key="1">
    <source>
        <dbReference type="ARBA" id="ARBA00004123"/>
    </source>
</evidence>
<proteinExistence type="inferred from homology"/>
<dbReference type="STRING" id="1071382.H2B149"/>
<comment type="similarity">
    <text evidence="3">Belongs to the XPO2/CSE1 family.</text>
</comment>
<evidence type="ECO:0000256" key="6">
    <source>
        <dbReference type="ARBA" id="ARBA00022927"/>
    </source>
</evidence>
<evidence type="ECO:0000256" key="3">
    <source>
        <dbReference type="ARBA" id="ARBA00008669"/>
    </source>
</evidence>
<dbReference type="PANTHER" id="PTHR10997">
    <property type="entry name" value="IMPORTIN-7, 8, 11"/>
    <property type="match status" value="1"/>
</dbReference>
<keyword evidence="4" id="KW-0813">Transport</keyword>
<dbReference type="InterPro" id="IPR001494">
    <property type="entry name" value="Importin-beta_N"/>
</dbReference>
<accession>H2B149</accession>
<dbReference type="InterPro" id="IPR016024">
    <property type="entry name" value="ARM-type_fold"/>
</dbReference>
<feature type="domain" description="Importin N-terminal" evidence="8">
    <location>
        <begin position="23"/>
        <end position="96"/>
    </location>
</feature>
<evidence type="ECO:0000256" key="7">
    <source>
        <dbReference type="ARBA" id="ARBA00023242"/>
    </source>
</evidence>
<dbReference type="Gene3D" id="1.25.10.10">
    <property type="entry name" value="Leucine-rich Repeat Variant"/>
    <property type="match status" value="1"/>
</dbReference>
<dbReference type="PANTHER" id="PTHR10997:SF8">
    <property type="entry name" value="EXPORTIN-2"/>
    <property type="match status" value="1"/>
</dbReference>
<dbReference type="InterPro" id="IPR013713">
    <property type="entry name" value="XPO2_central"/>
</dbReference>
<dbReference type="GO" id="GO:0031267">
    <property type="term" value="F:small GTPase binding"/>
    <property type="evidence" value="ECO:0007669"/>
    <property type="project" value="InterPro"/>
</dbReference>
<dbReference type="GO" id="GO:0006611">
    <property type="term" value="P:protein export from nucleus"/>
    <property type="evidence" value="ECO:0007669"/>
    <property type="project" value="EnsemblFungi"/>
</dbReference>
<dbReference type="OrthoDB" id="3268246at2759"/>
<dbReference type="InterPro" id="IPR005043">
    <property type="entry name" value="XPO2_C"/>
</dbReference>
<dbReference type="Proteomes" id="UP000005220">
    <property type="component" value="Chromosome 10"/>
</dbReference>
<reference evidence="9 10" key="1">
    <citation type="journal article" date="2011" name="Proc. Natl. Acad. Sci. U.S.A.">
        <title>Evolutionary erosion of yeast sex chromosomes by mating-type switching accidents.</title>
        <authorList>
            <person name="Gordon J.L."/>
            <person name="Armisen D."/>
            <person name="Proux-Wera E."/>
            <person name="Oheigeartaigh S.S."/>
            <person name="Byrne K.P."/>
            <person name="Wolfe K.H."/>
        </authorList>
    </citation>
    <scope>NUCLEOTIDE SEQUENCE [LARGE SCALE GENOMIC DNA]</scope>
    <source>
        <strain evidence="10">ATCC 22294 / BCRC 22015 / CBS 2517 / CECT 1963 / NBRC 1671 / NRRL Y-8276</strain>
    </source>
</reference>
<dbReference type="GO" id="GO:0032991">
    <property type="term" value="C:protein-containing complex"/>
    <property type="evidence" value="ECO:0007669"/>
    <property type="project" value="EnsemblFungi"/>
</dbReference>
<evidence type="ECO:0000259" key="8">
    <source>
        <dbReference type="PROSITE" id="PS50166"/>
    </source>
</evidence>
<dbReference type="GO" id="GO:0005829">
    <property type="term" value="C:cytosol"/>
    <property type="evidence" value="ECO:0007669"/>
    <property type="project" value="TreeGrafter"/>
</dbReference>
<dbReference type="Pfam" id="PF03810">
    <property type="entry name" value="IBN_N"/>
    <property type="match status" value="1"/>
</dbReference>